<dbReference type="SUPFAM" id="SSF55874">
    <property type="entry name" value="ATPase domain of HSP90 chaperone/DNA topoisomerase II/histidine kinase"/>
    <property type="match status" value="1"/>
</dbReference>
<feature type="transmembrane region" description="Helical" evidence="11">
    <location>
        <begin position="118"/>
        <end position="142"/>
    </location>
</feature>
<dbReference type="InterPro" id="IPR005467">
    <property type="entry name" value="His_kinase_dom"/>
</dbReference>
<evidence type="ECO:0000256" key="7">
    <source>
        <dbReference type="ARBA" id="ARBA00022777"/>
    </source>
</evidence>
<evidence type="ECO:0000256" key="11">
    <source>
        <dbReference type="SAM" id="Phobius"/>
    </source>
</evidence>
<feature type="transmembrane region" description="Helical" evidence="11">
    <location>
        <begin position="41"/>
        <end position="64"/>
    </location>
</feature>
<keyword evidence="4" id="KW-0597">Phosphoprotein</keyword>
<feature type="transmembrane region" description="Helical" evidence="11">
    <location>
        <begin position="229"/>
        <end position="250"/>
    </location>
</feature>
<keyword evidence="7 13" id="KW-0418">Kinase</keyword>
<dbReference type="InterPro" id="IPR004358">
    <property type="entry name" value="Sig_transdc_His_kin-like_C"/>
</dbReference>
<dbReference type="PRINTS" id="PR00344">
    <property type="entry name" value="BCTRLSENSOR"/>
</dbReference>
<evidence type="ECO:0000259" key="12">
    <source>
        <dbReference type="PROSITE" id="PS50109"/>
    </source>
</evidence>
<keyword evidence="11" id="KW-1133">Transmembrane helix</keyword>
<keyword evidence="8" id="KW-0067">ATP-binding</keyword>
<comment type="subcellular location">
    <subcellularLocation>
        <location evidence="2">Cell membrane</location>
    </subcellularLocation>
</comment>
<evidence type="ECO:0000256" key="3">
    <source>
        <dbReference type="ARBA" id="ARBA00012438"/>
    </source>
</evidence>
<keyword evidence="5" id="KW-0808">Transferase</keyword>
<keyword evidence="11" id="KW-0472">Membrane</keyword>
<evidence type="ECO:0000313" key="13">
    <source>
        <dbReference type="EMBL" id="MBB3044321.1"/>
    </source>
</evidence>
<organism evidence="13 14">
    <name type="scientific">Nocardioides soli</name>
    <dbReference type="NCBI Taxonomy" id="1036020"/>
    <lineage>
        <taxon>Bacteria</taxon>
        <taxon>Bacillati</taxon>
        <taxon>Actinomycetota</taxon>
        <taxon>Actinomycetes</taxon>
        <taxon>Propionibacteriales</taxon>
        <taxon>Nocardioidaceae</taxon>
        <taxon>Nocardioides</taxon>
    </lineage>
</organism>
<dbReference type="InterPro" id="IPR003661">
    <property type="entry name" value="HisK_dim/P_dom"/>
</dbReference>
<dbReference type="PROSITE" id="PS50109">
    <property type="entry name" value="HIS_KIN"/>
    <property type="match status" value="1"/>
</dbReference>
<protein>
    <recommendedName>
        <fullName evidence="10">Sensor-like histidine kinase SenX3</fullName>
        <ecNumber evidence="3">2.7.13.3</ecNumber>
    </recommendedName>
</protein>
<evidence type="ECO:0000313" key="14">
    <source>
        <dbReference type="Proteomes" id="UP000589626"/>
    </source>
</evidence>
<dbReference type="InterPro" id="IPR035965">
    <property type="entry name" value="PAS-like_dom_sf"/>
</dbReference>
<dbReference type="Gene3D" id="1.10.287.130">
    <property type="match status" value="1"/>
</dbReference>
<keyword evidence="14" id="KW-1185">Reference proteome</keyword>
<feature type="domain" description="Histidine kinase" evidence="12">
    <location>
        <begin position="446"/>
        <end position="658"/>
    </location>
</feature>
<dbReference type="InterPro" id="IPR003594">
    <property type="entry name" value="HATPase_dom"/>
</dbReference>
<accession>A0A7W4VYW1</accession>
<dbReference type="Gene3D" id="3.30.565.10">
    <property type="entry name" value="Histidine kinase-like ATPase, C-terminal domain"/>
    <property type="match status" value="1"/>
</dbReference>
<comment type="caution">
    <text evidence="13">The sequence shown here is derived from an EMBL/GenBank/DDBJ whole genome shotgun (WGS) entry which is preliminary data.</text>
</comment>
<evidence type="ECO:0000256" key="4">
    <source>
        <dbReference type="ARBA" id="ARBA00022553"/>
    </source>
</evidence>
<dbReference type="GO" id="GO:0007234">
    <property type="term" value="P:osmosensory signaling via phosphorelay pathway"/>
    <property type="evidence" value="ECO:0007669"/>
    <property type="project" value="TreeGrafter"/>
</dbReference>
<name>A0A7W4VYW1_9ACTN</name>
<dbReference type="InterPro" id="IPR036097">
    <property type="entry name" value="HisK_dim/P_sf"/>
</dbReference>
<sequence length="659" mass="69942">MGLAAAVGFALLFTCSALITHRIELFGSGFNGLWPAGGLPIVWLMVRGATVVSIDSVLLLAAAFAANLVAGGETELAAAFAVANFAQSWAAVMLLRRWCGDLWGCGGDRPIARPRDVARLGAALGVATLIGTTLATAAVVLLPGVNGSFDPVASGLWTGRNFASALVVVALAILIGYRVTSPPPRPSLRGADGGQLELLVAVLFTITTYGLAFSLVELPLAFPLLAASVWFGARFSTLLSAAHSCVVGLVTGLLTLNDIGPFANVADTDLGFMIAQFYVATIALTGLAIATGRDERQALATDLRQAQEEAGYEVSMRAAVIGSMIEGVLVVDEAGDLLVHNPAAARILGLGDELDTESQFALSSWTLDGQELAEDERPTSRALRGETVESELVLVRVADVGERVLTISAIPLPRDEVQHRARALLLLRDTTTEHAHREELAAFAGVVAHDLRNPLAAIDGWTEMIADELDAGELDTQLAREFVSRVRSSSRRMRELIRDLLAHATSSSRDLDVSRVEVTALATEVAAARHASGQVSAEPVPPVLADPVLVRQVLDNLIGNAIKYVAPGEEPKIVVQGCRSDARLVTVEVVDHGIGIPEQDREKVFDEFHRAHYREYEGSGLGLSIVRRIVIRHGGTIQAVPNPAGQGSVFRFTLPAYEA</sequence>
<dbReference type="EMBL" id="JACHWR010000003">
    <property type="protein sequence ID" value="MBB3044321.1"/>
    <property type="molecule type" value="Genomic_DNA"/>
</dbReference>
<comment type="catalytic activity">
    <reaction evidence="1">
        <text>ATP + protein L-histidine = ADP + protein N-phospho-L-histidine.</text>
        <dbReference type="EC" id="2.7.13.3"/>
    </reaction>
</comment>
<dbReference type="SUPFAM" id="SSF55785">
    <property type="entry name" value="PYP-like sensor domain (PAS domain)"/>
    <property type="match status" value="1"/>
</dbReference>
<dbReference type="CDD" id="cd00082">
    <property type="entry name" value="HisKA"/>
    <property type="match status" value="1"/>
</dbReference>
<dbReference type="GO" id="GO:0005886">
    <property type="term" value="C:plasma membrane"/>
    <property type="evidence" value="ECO:0007669"/>
    <property type="project" value="UniProtKB-SubCell"/>
</dbReference>
<dbReference type="Pfam" id="PF00512">
    <property type="entry name" value="HisKA"/>
    <property type="match status" value="1"/>
</dbReference>
<feature type="transmembrane region" description="Helical" evidence="11">
    <location>
        <begin position="199"/>
        <end position="222"/>
    </location>
</feature>
<evidence type="ECO:0000256" key="5">
    <source>
        <dbReference type="ARBA" id="ARBA00022679"/>
    </source>
</evidence>
<feature type="transmembrane region" description="Helical" evidence="11">
    <location>
        <begin position="162"/>
        <end position="179"/>
    </location>
</feature>
<evidence type="ECO:0000256" key="8">
    <source>
        <dbReference type="ARBA" id="ARBA00022840"/>
    </source>
</evidence>
<dbReference type="Proteomes" id="UP000589626">
    <property type="component" value="Unassembled WGS sequence"/>
</dbReference>
<evidence type="ECO:0000256" key="6">
    <source>
        <dbReference type="ARBA" id="ARBA00022741"/>
    </source>
</evidence>
<keyword evidence="6" id="KW-0547">Nucleotide-binding</keyword>
<dbReference type="InterPro" id="IPR050351">
    <property type="entry name" value="BphY/WalK/GraS-like"/>
</dbReference>
<feature type="transmembrane region" description="Helical" evidence="11">
    <location>
        <begin position="270"/>
        <end position="290"/>
    </location>
</feature>
<dbReference type="SUPFAM" id="SSF47384">
    <property type="entry name" value="Homodimeric domain of signal transducing histidine kinase"/>
    <property type="match status" value="1"/>
</dbReference>
<keyword evidence="9" id="KW-0902">Two-component regulatory system</keyword>
<dbReference type="Gene3D" id="3.30.450.20">
    <property type="entry name" value="PAS domain"/>
    <property type="match status" value="1"/>
</dbReference>
<reference evidence="13 14" key="1">
    <citation type="submission" date="2020-08" db="EMBL/GenBank/DDBJ databases">
        <title>Sequencing the genomes of 1000 actinobacteria strains.</title>
        <authorList>
            <person name="Klenk H.-P."/>
        </authorList>
    </citation>
    <scope>NUCLEOTIDE SEQUENCE [LARGE SCALE GENOMIC DNA]</scope>
    <source>
        <strain evidence="13 14">DSM 105498</strain>
    </source>
</reference>
<proteinExistence type="predicted"/>
<dbReference type="InterPro" id="IPR036890">
    <property type="entry name" value="HATPase_C_sf"/>
</dbReference>
<gene>
    <name evidence="13" type="ORF">FHU40_004158</name>
</gene>
<dbReference type="GO" id="GO:0000155">
    <property type="term" value="F:phosphorelay sensor kinase activity"/>
    <property type="evidence" value="ECO:0007669"/>
    <property type="project" value="InterPro"/>
</dbReference>
<evidence type="ECO:0000256" key="1">
    <source>
        <dbReference type="ARBA" id="ARBA00000085"/>
    </source>
</evidence>
<keyword evidence="11" id="KW-0812">Transmembrane</keyword>
<evidence type="ECO:0000256" key="9">
    <source>
        <dbReference type="ARBA" id="ARBA00023012"/>
    </source>
</evidence>
<dbReference type="AlphaFoldDB" id="A0A7W4VYW1"/>
<dbReference type="GO" id="GO:0000156">
    <property type="term" value="F:phosphorelay response regulator activity"/>
    <property type="evidence" value="ECO:0007669"/>
    <property type="project" value="TreeGrafter"/>
</dbReference>
<dbReference type="GO" id="GO:0030295">
    <property type="term" value="F:protein kinase activator activity"/>
    <property type="evidence" value="ECO:0007669"/>
    <property type="project" value="TreeGrafter"/>
</dbReference>
<dbReference type="SMART" id="SM00387">
    <property type="entry name" value="HATPase_c"/>
    <property type="match status" value="1"/>
</dbReference>
<dbReference type="RefSeq" id="WP_183594204.1">
    <property type="nucleotide sequence ID" value="NZ_JACHWR010000003.1"/>
</dbReference>
<dbReference type="PANTHER" id="PTHR42878">
    <property type="entry name" value="TWO-COMPONENT HISTIDINE KINASE"/>
    <property type="match status" value="1"/>
</dbReference>
<dbReference type="SMART" id="SM00388">
    <property type="entry name" value="HisKA"/>
    <property type="match status" value="1"/>
</dbReference>
<dbReference type="Pfam" id="PF02518">
    <property type="entry name" value="HATPase_c"/>
    <property type="match status" value="1"/>
</dbReference>
<dbReference type="GO" id="GO:0005524">
    <property type="term" value="F:ATP binding"/>
    <property type="evidence" value="ECO:0007669"/>
    <property type="project" value="UniProtKB-KW"/>
</dbReference>
<dbReference type="PANTHER" id="PTHR42878:SF7">
    <property type="entry name" value="SENSOR HISTIDINE KINASE GLRK"/>
    <property type="match status" value="1"/>
</dbReference>
<dbReference type="EC" id="2.7.13.3" evidence="3"/>
<evidence type="ECO:0000256" key="10">
    <source>
        <dbReference type="ARBA" id="ARBA00039401"/>
    </source>
</evidence>
<evidence type="ECO:0000256" key="2">
    <source>
        <dbReference type="ARBA" id="ARBA00004236"/>
    </source>
</evidence>